<reference evidence="2 3" key="1">
    <citation type="submission" date="2022-07" db="EMBL/GenBank/DDBJ databases">
        <title>Methylomonas rivi sp. nov., Methylomonas rosea sp. nov., Methylomonas aureus sp. nov. and Methylomonas subterranea sp. nov., four novel methanotrophs isolated from a freshwater creek and the deep terrestrial subsurface.</title>
        <authorList>
            <person name="Abin C."/>
            <person name="Sankaranarayanan K."/>
            <person name="Garner C."/>
            <person name="Sindelar R."/>
            <person name="Kotary K."/>
            <person name="Garner R."/>
            <person name="Barclay S."/>
            <person name="Lawson P."/>
            <person name="Krumholz L."/>
        </authorList>
    </citation>
    <scope>NUCLEOTIDE SEQUENCE [LARGE SCALE GENOMIC DNA]</scope>
    <source>
        <strain evidence="2 3">WSC-6</strain>
    </source>
</reference>
<dbReference type="EMBL" id="JANIBK010000021">
    <property type="protein sequence ID" value="MCQ8128009.1"/>
    <property type="molecule type" value="Genomic_DNA"/>
</dbReference>
<dbReference type="PANTHER" id="PTHR34610:SF4">
    <property type="entry name" value="SLL8027 PROTEIN"/>
    <property type="match status" value="1"/>
</dbReference>
<dbReference type="Pfam" id="PF13470">
    <property type="entry name" value="PIN_3"/>
    <property type="match status" value="1"/>
</dbReference>
<dbReference type="InterPro" id="IPR002850">
    <property type="entry name" value="PIN_toxin-like"/>
</dbReference>
<feature type="domain" description="PIN" evidence="1">
    <location>
        <begin position="6"/>
        <end position="116"/>
    </location>
</feature>
<dbReference type="InterPro" id="IPR002716">
    <property type="entry name" value="PIN_dom"/>
</dbReference>
<name>A0ABT1U2F7_9GAMM</name>
<dbReference type="InterPro" id="IPR029060">
    <property type="entry name" value="PIN-like_dom_sf"/>
</dbReference>
<gene>
    <name evidence="2" type="ORF">NP596_05990</name>
</gene>
<dbReference type="Proteomes" id="UP001524586">
    <property type="component" value="Unassembled WGS sequence"/>
</dbReference>
<comment type="caution">
    <text evidence="2">The sequence shown here is derived from an EMBL/GenBank/DDBJ whole genome shotgun (WGS) entry which is preliminary data.</text>
</comment>
<dbReference type="RefSeq" id="WP_256614372.1">
    <property type="nucleotide sequence ID" value="NZ_JANIBK010000021.1"/>
</dbReference>
<dbReference type="SUPFAM" id="SSF88723">
    <property type="entry name" value="PIN domain-like"/>
    <property type="match status" value="1"/>
</dbReference>
<sequence length="138" mass="15227">MTQIYIVLDTNVLLSGTAYPNSIPGKIVSAWRNGSLEVVLSQYILDELQRVLPRLNHRLAWSSVEIRDFVDSLTFLADLVDPVETAEPALRDSADQPVLGTFLAAKANYLVTGDKDLLALSAHYPIVTPAHFWQLHGG</sequence>
<accession>A0ABT1U2F7</accession>
<dbReference type="PANTHER" id="PTHR34610">
    <property type="entry name" value="SSL7007 PROTEIN"/>
    <property type="match status" value="1"/>
</dbReference>
<evidence type="ECO:0000313" key="2">
    <source>
        <dbReference type="EMBL" id="MCQ8128009.1"/>
    </source>
</evidence>
<keyword evidence="3" id="KW-1185">Reference proteome</keyword>
<protein>
    <submittedName>
        <fullName evidence="2">Toxin-antitoxin system toxin component, PIN family</fullName>
    </submittedName>
</protein>
<proteinExistence type="predicted"/>
<evidence type="ECO:0000259" key="1">
    <source>
        <dbReference type="Pfam" id="PF13470"/>
    </source>
</evidence>
<organism evidence="2 3">
    <name type="scientific">Methylomonas rivi</name>
    <dbReference type="NCBI Taxonomy" id="2952226"/>
    <lineage>
        <taxon>Bacteria</taxon>
        <taxon>Pseudomonadati</taxon>
        <taxon>Pseudomonadota</taxon>
        <taxon>Gammaproteobacteria</taxon>
        <taxon>Methylococcales</taxon>
        <taxon>Methylococcaceae</taxon>
        <taxon>Methylomonas</taxon>
    </lineage>
</organism>
<evidence type="ECO:0000313" key="3">
    <source>
        <dbReference type="Proteomes" id="UP001524586"/>
    </source>
</evidence>
<dbReference type="NCBIfam" id="TIGR00305">
    <property type="entry name" value="putative toxin-antitoxin system toxin component, PIN family"/>
    <property type="match status" value="1"/>
</dbReference>